<dbReference type="Gene3D" id="2.60.120.1360">
    <property type="match status" value="1"/>
</dbReference>
<name>A0A401XLC9_9FLAO</name>
<dbReference type="EMBL" id="BHZE01000011">
    <property type="protein sequence ID" value="GCD77812.1"/>
    <property type="molecule type" value="Genomic_DNA"/>
</dbReference>
<proteinExistence type="predicted"/>
<feature type="domain" description="SGNH hydrolase-type esterase" evidence="1">
    <location>
        <begin position="245"/>
        <end position="389"/>
    </location>
</feature>
<dbReference type="Proteomes" id="UP000286715">
    <property type="component" value="Unassembled WGS sequence"/>
</dbReference>
<dbReference type="Gene3D" id="3.40.50.1110">
    <property type="entry name" value="SGNH hydrolase"/>
    <property type="match status" value="1"/>
</dbReference>
<dbReference type="AlphaFoldDB" id="A0A401XLC9"/>
<dbReference type="InterPro" id="IPR013830">
    <property type="entry name" value="SGNH_hydro"/>
</dbReference>
<dbReference type="GO" id="GO:0016788">
    <property type="term" value="F:hydrolase activity, acting on ester bonds"/>
    <property type="evidence" value="ECO:0007669"/>
    <property type="project" value="UniProtKB-ARBA"/>
</dbReference>
<accession>A0A401XLC9</accession>
<dbReference type="Pfam" id="PF13472">
    <property type="entry name" value="Lipase_GDSL_2"/>
    <property type="match status" value="1"/>
</dbReference>
<evidence type="ECO:0000313" key="3">
    <source>
        <dbReference type="Proteomes" id="UP000286715"/>
    </source>
</evidence>
<dbReference type="InterPro" id="IPR036514">
    <property type="entry name" value="SGNH_hydro_sf"/>
</dbReference>
<organism evidence="2 3">
    <name type="scientific">Thermaurantimonas aggregans</name>
    <dbReference type="NCBI Taxonomy" id="2173829"/>
    <lineage>
        <taxon>Bacteria</taxon>
        <taxon>Pseudomonadati</taxon>
        <taxon>Bacteroidota</taxon>
        <taxon>Flavobacteriia</taxon>
        <taxon>Flavobacteriales</taxon>
        <taxon>Schleiferiaceae</taxon>
        <taxon>Thermaurantimonas</taxon>
    </lineage>
</organism>
<comment type="caution">
    <text evidence="2">The sequence shown here is derived from an EMBL/GenBank/DDBJ whole genome shotgun (WGS) entry which is preliminary data.</text>
</comment>
<keyword evidence="3" id="KW-1185">Reference proteome</keyword>
<sequence>MIIIAIIWPELVLTQPITEMYGQLHRSSLIEAEKIHLHLPGGNISFNVFVQKLEKLSLGKVGKINLVHIGGSHVQGGTLPNTIRNNLVHLHPQFFGERGLIFPYKMAETNNPADFKTTFTGEWHGHRSSVPGHFAEFGLCGITATTYDPEATFSVQLFPLNSREYFFDRVRIYHPFGPQYMKPVWTGQEDVIITWENPTVGYTEFVLENATTSNQFALRSYVDSAQKFVLQGIQFFLDKPSLVYHAIGVNGANTSSYLREPDFARQVRLLRADVVIFGIGINDANVPFGKFDKEQFKSNYEKLMDIFKKGNRDVFFIFLTNTDSYYQKKYPNKNALLAREAVYELATKYKAGVIDVFEIMGGLGSSKRWRQAGMMSADLVHFTPKGYELLGHAISAAIINRIANHLHRSTSFNTLKNVELVH</sequence>
<evidence type="ECO:0000313" key="2">
    <source>
        <dbReference type="EMBL" id="GCD77812.1"/>
    </source>
</evidence>
<reference evidence="2 3" key="1">
    <citation type="submission" date="2018-11" db="EMBL/GenBank/DDBJ databases">
        <title>Schleiferia aggregans sp. nov., a moderately thermophilic heterotrophic bacterium isolated from microbial mats at a terrestrial hot spring.</title>
        <authorList>
            <person name="Iino T."/>
            <person name="Ohkuma M."/>
            <person name="Haruta S."/>
        </authorList>
    </citation>
    <scope>NUCLEOTIDE SEQUENCE [LARGE SCALE GENOMIC DNA]</scope>
    <source>
        <strain evidence="2 3">LA</strain>
    </source>
</reference>
<evidence type="ECO:0000259" key="1">
    <source>
        <dbReference type="Pfam" id="PF13472"/>
    </source>
</evidence>
<protein>
    <recommendedName>
        <fullName evidence="1">SGNH hydrolase-type esterase domain-containing protein</fullName>
    </recommendedName>
</protein>
<dbReference type="SUPFAM" id="SSF52266">
    <property type="entry name" value="SGNH hydrolase"/>
    <property type="match status" value="1"/>
</dbReference>
<gene>
    <name evidence="2" type="ORF">JCM31826_12940</name>
</gene>